<evidence type="ECO:0000256" key="2">
    <source>
        <dbReference type="ARBA" id="ARBA00022630"/>
    </source>
</evidence>
<dbReference type="InterPro" id="IPR002938">
    <property type="entry name" value="FAD-bd"/>
</dbReference>
<dbReference type="PANTHER" id="PTHR13789:SF215">
    <property type="entry name" value="FAD-BINDING DOMAIN-CONTAINING PROTEIN-RELATED"/>
    <property type="match status" value="1"/>
</dbReference>
<dbReference type="InParanoid" id="A0A507BNU5"/>
<dbReference type="AlphaFoldDB" id="A0A507BNU5"/>
<name>A0A507BNU5_9PEZI</name>
<dbReference type="PRINTS" id="PR00420">
    <property type="entry name" value="RNGMNOXGNASE"/>
</dbReference>
<dbReference type="GO" id="GO:0004497">
    <property type="term" value="F:monooxygenase activity"/>
    <property type="evidence" value="ECO:0007669"/>
    <property type="project" value="UniProtKB-KW"/>
</dbReference>
<organism evidence="7 8">
    <name type="scientific">Thyridium curvatum</name>
    <dbReference type="NCBI Taxonomy" id="1093900"/>
    <lineage>
        <taxon>Eukaryota</taxon>
        <taxon>Fungi</taxon>
        <taxon>Dikarya</taxon>
        <taxon>Ascomycota</taxon>
        <taxon>Pezizomycotina</taxon>
        <taxon>Sordariomycetes</taxon>
        <taxon>Sordariomycetidae</taxon>
        <taxon>Thyridiales</taxon>
        <taxon>Thyridiaceae</taxon>
        <taxon>Thyridium</taxon>
    </lineage>
</organism>
<gene>
    <name evidence="7" type="ORF">E0L32_011354</name>
</gene>
<dbReference type="Proteomes" id="UP000319257">
    <property type="component" value="Unassembled WGS sequence"/>
</dbReference>
<comment type="similarity">
    <text evidence="1">Belongs to the paxM FAD-dependent monooxygenase family.</text>
</comment>
<reference evidence="7 8" key="1">
    <citation type="submission" date="2019-06" db="EMBL/GenBank/DDBJ databases">
        <title>Draft genome sequence of the filamentous fungus Phialemoniopsis curvata isolated from diesel fuel.</title>
        <authorList>
            <person name="Varaljay V.A."/>
            <person name="Lyon W.J."/>
            <person name="Crouch A.L."/>
            <person name="Drake C.E."/>
            <person name="Hollomon J.M."/>
            <person name="Nadeau L.J."/>
            <person name="Nunn H.S."/>
            <person name="Stevenson B.S."/>
            <person name="Bojanowski C.L."/>
            <person name="Crookes-Goodson W.J."/>
        </authorList>
    </citation>
    <scope>NUCLEOTIDE SEQUENCE [LARGE SCALE GENOMIC DNA]</scope>
    <source>
        <strain evidence="7 8">D216</strain>
    </source>
</reference>
<dbReference type="SUPFAM" id="SSF51905">
    <property type="entry name" value="FAD/NAD(P)-binding domain"/>
    <property type="match status" value="1"/>
</dbReference>
<dbReference type="RefSeq" id="XP_031000672.1">
    <property type="nucleotide sequence ID" value="XM_031134074.1"/>
</dbReference>
<comment type="caution">
    <text evidence="7">The sequence shown here is derived from an EMBL/GenBank/DDBJ whole genome shotgun (WGS) entry which is preliminary data.</text>
</comment>
<sequence>MLDVVIVGAGIAGLSAAVSLRRAGHRVRIFERSALNNELGAAIHVPPNAARVLEAWGLDPVAMRLVTVRGISLGEGSSRRELNFTPMGDWVRSKYGKPFYFSHRVDLHDALRTMAVKPDGIGIPAEICLGQEVVSYDPDEPSVTLANGDIAKANVVIAADGLHSVAVKHVLGRANPPQPEKLYNGCFRFLIPAEDIQADPATEWWVDNSDGLLRLFTNGKTSNRLVTYPCRDKATEIKQWPLLYRAPIPTWRKGRLVLAGDAAHPMLPHQGQGGAQGIEDGAVLGLAFYGATPEQVEQRLEVYEKTRRNRASAIQVLSSAGQDQVDMIHEEAAKYVQNVPKTPQEFSQFNWGHDIVSETLKHLRELDPSFHLPDGFFEGDPYLP</sequence>
<dbReference type="GeneID" id="41978801"/>
<keyword evidence="2" id="KW-0285">Flavoprotein</keyword>
<evidence type="ECO:0000256" key="1">
    <source>
        <dbReference type="ARBA" id="ARBA00007992"/>
    </source>
</evidence>
<evidence type="ECO:0000259" key="6">
    <source>
        <dbReference type="Pfam" id="PF01494"/>
    </source>
</evidence>
<feature type="domain" description="FAD-binding" evidence="6">
    <location>
        <begin position="231"/>
        <end position="314"/>
    </location>
</feature>
<accession>A0A507BNU5</accession>
<dbReference type="STRING" id="1093900.A0A507BNU5"/>
<dbReference type="PANTHER" id="PTHR13789">
    <property type="entry name" value="MONOOXYGENASE"/>
    <property type="match status" value="1"/>
</dbReference>
<dbReference type="InterPro" id="IPR036188">
    <property type="entry name" value="FAD/NAD-bd_sf"/>
</dbReference>
<evidence type="ECO:0000256" key="5">
    <source>
        <dbReference type="ARBA" id="ARBA00023033"/>
    </source>
</evidence>
<keyword evidence="8" id="KW-1185">Reference proteome</keyword>
<dbReference type="InterPro" id="IPR050493">
    <property type="entry name" value="FAD-dep_Monooxygenase_BioMet"/>
</dbReference>
<evidence type="ECO:0000313" key="8">
    <source>
        <dbReference type="Proteomes" id="UP000319257"/>
    </source>
</evidence>
<dbReference type="EMBL" id="SKBQ01000104">
    <property type="protein sequence ID" value="TPX18961.1"/>
    <property type="molecule type" value="Genomic_DNA"/>
</dbReference>
<evidence type="ECO:0000313" key="7">
    <source>
        <dbReference type="EMBL" id="TPX18961.1"/>
    </source>
</evidence>
<dbReference type="GO" id="GO:0071949">
    <property type="term" value="F:FAD binding"/>
    <property type="evidence" value="ECO:0007669"/>
    <property type="project" value="InterPro"/>
</dbReference>
<evidence type="ECO:0000256" key="4">
    <source>
        <dbReference type="ARBA" id="ARBA00023002"/>
    </source>
</evidence>
<keyword evidence="4" id="KW-0560">Oxidoreductase</keyword>
<keyword evidence="5" id="KW-0503">Monooxygenase</keyword>
<dbReference type="Gene3D" id="3.50.50.60">
    <property type="entry name" value="FAD/NAD(P)-binding domain"/>
    <property type="match status" value="1"/>
</dbReference>
<dbReference type="OrthoDB" id="9993796at2759"/>
<proteinExistence type="inferred from homology"/>
<protein>
    <recommendedName>
        <fullName evidence="6">FAD-binding domain-containing protein</fullName>
    </recommendedName>
</protein>
<keyword evidence="3" id="KW-0274">FAD</keyword>
<dbReference type="Pfam" id="PF01494">
    <property type="entry name" value="FAD_binding_3"/>
    <property type="match status" value="2"/>
</dbReference>
<evidence type="ECO:0000256" key="3">
    <source>
        <dbReference type="ARBA" id="ARBA00022827"/>
    </source>
</evidence>
<feature type="domain" description="FAD-binding" evidence="6">
    <location>
        <begin position="2"/>
        <end position="170"/>
    </location>
</feature>